<feature type="coiled-coil region" evidence="1">
    <location>
        <begin position="345"/>
        <end position="445"/>
    </location>
</feature>
<dbReference type="GO" id="GO:0006302">
    <property type="term" value="P:double-strand break repair"/>
    <property type="evidence" value="ECO:0007669"/>
    <property type="project" value="InterPro"/>
</dbReference>
<dbReference type="EMBL" id="VZCW01000313">
    <property type="protein sequence ID" value="MQN13549.1"/>
    <property type="molecule type" value="Genomic_DNA"/>
</dbReference>
<evidence type="ECO:0000259" key="3">
    <source>
        <dbReference type="Pfam" id="PF13476"/>
    </source>
</evidence>
<feature type="coiled-coil region" evidence="1">
    <location>
        <begin position="469"/>
        <end position="496"/>
    </location>
</feature>
<feature type="coiled-coil region" evidence="1">
    <location>
        <begin position="794"/>
        <end position="867"/>
    </location>
</feature>
<dbReference type="GO" id="GO:0016887">
    <property type="term" value="F:ATP hydrolysis activity"/>
    <property type="evidence" value="ECO:0007669"/>
    <property type="project" value="InterPro"/>
</dbReference>
<keyword evidence="1" id="KW-0175">Coiled coil</keyword>
<dbReference type="PANTHER" id="PTHR32114">
    <property type="entry name" value="ABC TRANSPORTER ABCH.3"/>
    <property type="match status" value="1"/>
</dbReference>
<feature type="coiled-coil region" evidence="1">
    <location>
        <begin position="958"/>
        <end position="985"/>
    </location>
</feature>
<accession>A0AA90ZMB2</accession>
<protein>
    <submittedName>
        <fullName evidence="4">AAA family ATPase</fullName>
    </submittedName>
</protein>
<feature type="compositionally biased region" description="Basic and acidic residues" evidence="2">
    <location>
        <begin position="612"/>
        <end position="624"/>
    </location>
</feature>
<feature type="coiled-coil region" evidence="1">
    <location>
        <begin position="239"/>
        <end position="311"/>
    </location>
</feature>
<evidence type="ECO:0000313" key="4">
    <source>
        <dbReference type="EMBL" id="MQN13549.1"/>
    </source>
</evidence>
<gene>
    <name evidence="4" type="ORF">F7D95_12245</name>
</gene>
<evidence type="ECO:0000313" key="5">
    <source>
        <dbReference type="Proteomes" id="UP000442105"/>
    </source>
</evidence>
<evidence type="ECO:0000256" key="1">
    <source>
        <dbReference type="SAM" id="Coils"/>
    </source>
</evidence>
<feature type="domain" description="Rad50/SbcC-type AAA" evidence="3">
    <location>
        <begin position="5"/>
        <end position="259"/>
    </location>
</feature>
<dbReference type="SUPFAM" id="SSF52540">
    <property type="entry name" value="P-loop containing nucleoside triphosphate hydrolases"/>
    <property type="match status" value="1"/>
</dbReference>
<dbReference type="InterPro" id="IPR027417">
    <property type="entry name" value="P-loop_NTPase"/>
</dbReference>
<dbReference type="InterPro" id="IPR038729">
    <property type="entry name" value="Rad50/SbcC_AAA"/>
</dbReference>
<evidence type="ECO:0000256" key="2">
    <source>
        <dbReference type="SAM" id="MobiDB-lite"/>
    </source>
</evidence>
<dbReference type="Gene3D" id="3.40.50.300">
    <property type="entry name" value="P-loop containing nucleotide triphosphate hydrolases"/>
    <property type="match status" value="2"/>
</dbReference>
<comment type="caution">
    <text evidence="4">The sequence shown here is derived from an EMBL/GenBank/DDBJ whole genome shotgun (WGS) entry which is preliminary data.</text>
</comment>
<name>A0AA90ZMB2_9BACT</name>
<dbReference type="AlphaFoldDB" id="A0AA90ZMB2"/>
<dbReference type="RefSeq" id="WP_153129081.1">
    <property type="nucleotide sequence ID" value="NZ_VZCW01000313.1"/>
</dbReference>
<sequence length="1156" mass="130874">MKFLQLEILNLASLDKQGGEVINFEEGALGESTIFSIVGPTGSGKSTLLDAICLALYNRAPRYPRKKGDKNQNIEIFGATDASENNRLAPTDSRNILTRGKKEGYSKLTFLANNGSIYRAEWHVRFQRVRYENAKTALYKITRNEKEMTEETADWNELPNIIGLDYDQFLRTVLIAQGSFANFLTAKENERYELLEKLIGCEETYTNIATEIKKAKDQATDAYNQMAASVEAVKQNLLNDEVLAQLKEEIARLEKAEKELDSQLQAISKDLQWFEENDKQINQIATCQTDMEQATNAIKEMQAQILRLQLHDEVQPAVNLLQEVERQTQSIHEQEGNILKAEGNIKSQESAISESEKTLDSLKEAVGKAQEQLEKALPVIAEARALKTKMEAAMPNLKEKKEALELAQKENQTALKDVEENARNIQKWEAETEKANLALKTTKEEIAKQKQVLYEATQAAEQAWEKEKNKTAGQNIEELQNSKAIADRKLQDVQQAIKVVAHLDAATTEKQKNEERILVLGKRNAEIDEALGKLTIEALTQETLTLRKAYTLMVSEKWEIHRANLTEGKPCPLCGSTTHPYHTDNRQFEEATTELSQLLKVKENLLKQQQIQEKDLSGERKQNDGEVQTLQKQQKKLSGEIATYEEEWKALIAQYPKIPKAEAKLKSLLPIYENKAKDASSKLSLFNKIQKEIERLTQLKDKAVKDEAAYESKASTILNEVLENTSICSTKLAEQKALTINLTSQQKSKEEAYGKALQIWNSAKKEMEEWQEKYKQILNGEEPDAAEQRLIAAKDEATKAADTQNENINKLKAELANSKGSHQTMLSQNKTMKENLQEKEKELDLWIEEYNKQLEEKSIEGKDSEETDSKEKGIEERSIEPRFIDQNTIREMLHSTEDWNAIRREKDEKEKAVASTTALYQSAEKAHQQHLEHQPVQTRDALLTIQQEYQERSQRNELIAANARMQNHQEALKQLGDKAEALQLVTQEKDDWTAITDAIGADGKTLRKIAQCYTLSFLIAHANQEIRKFNSRYELQQVKHSLGIRVIDHDRADDIRDTTSLSGGETFIVSLGLALGLSALSSRNISFENLFIDEGFGTLDPDTLATVIDSLAMLQSSQGKKVGVISHTDTMSERITTQIRIIKNGNSGSSHIEIYP</sequence>
<dbReference type="Pfam" id="PF13558">
    <property type="entry name" value="SbcC_Walker_B"/>
    <property type="match status" value="1"/>
</dbReference>
<dbReference type="PANTHER" id="PTHR32114:SF2">
    <property type="entry name" value="ABC TRANSPORTER ABCH.3"/>
    <property type="match status" value="1"/>
</dbReference>
<dbReference type="Pfam" id="PF13476">
    <property type="entry name" value="AAA_23"/>
    <property type="match status" value="1"/>
</dbReference>
<feature type="region of interest" description="Disordered" evidence="2">
    <location>
        <begin position="612"/>
        <end position="632"/>
    </location>
</feature>
<proteinExistence type="predicted"/>
<reference evidence="5" key="1">
    <citation type="submission" date="2019-09" db="EMBL/GenBank/DDBJ databases">
        <title>Distinct polysaccharide growth profiles of human intestinal Prevotella copri isolates.</title>
        <authorList>
            <person name="Fehlner-Peach H."/>
            <person name="Magnabosco C."/>
            <person name="Raghavan V."/>
            <person name="Scher J.U."/>
            <person name="Tett A."/>
            <person name="Cox L.M."/>
            <person name="Gottsegen C."/>
            <person name="Watters A."/>
            <person name="Wiltshire- Gordon J.D."/>
            <person name="Segata N."/>
            <person name="Bonneau R."/>
            <person name="Littman D.R."/>
        </authorList>
    </citation>
    <scope>NUCLEOTIDE SEQUENCE [LARGE SCALE GENOMIC DNA]</scope>
    <source>
        <strain evidence="5">iAQ1179</strain>
    </source>
</reference>
<dbReference type="Proteomes" id="UP000442105">
    <property type="component" value="Unassembled WGS sequence"/>
</dbReference>
<organism evidence="4 5">
    <name type="scientific">Segatella copri</name>
    <dbReference type="NCBI Taxonomy" id="165179"/>
    <lineage>
        <taxon>Bacteria</taxon>
        <taxon>Pseudomonadati</taxon>
        <taxon>Bacteroidota</taxon>
        <taxon>Bacteroidia</taxon>
        <taxon>Bacteroidales</taxon>
        <taxon>Prevotellaceae</taxon>
        <taxon>Segatella</taxon>
    </lineage>
</organism>